<dbReference type="EMBL" id="KE344949">
    <property type="protein sequence ID" value="EXB88217.1"/>
    <property type="molecule type" value="Genomic_DNA"/>
</dbReference>
<gene>
    <name evidence="2" type="ORF">L484_011647</name>
</gene>
<evidence type="ECO:0000259" key="1">
    <source>
        <dbReference type="Pfam" id="PF02784"/>
    </source>
</evidence>
<dbReference type="Pfam" id="PF02784">
    <property type="entry name" value="Orn_Arg_deC_N"/>
    <property type="match status" value="1"/>
</dbReference>
<organism evidence="2 3">
    <name type="scientific">Morus notabilis</name>
    <dbReference type="NCBI Taxonomy" id="981085"/>
    <lineage>
        <taxon>Eukaryota</taxon>
        <taxon>Viridiplantae</taxon>
        <taxon>Streptophyta</taxon>
        <taxon>Embryophyta</taxon>
        <taxon>Tracheophyta</taxon>
        <taxon>Spermatophyta</taxon>
        <taxon>Magnoliopsida</taxon>
        <taxon>eudicotyledons</taxon>
        <taxon>Gunneridae</taxon>
        <taxon>Pentapetalae</taxon>
        <taxon>rosids</taxon>
        <taxon>fabids</taxon>
        <taxon>Rosales</taxon>
        <taxon>Moraceae</taxon>
        <taxon>Moreae</taxon>
        <taxon>Morus</taxon>
    </lineage>
</organism>
<sequence>MTHKTPFTSPHAQLDHSHCRPLPNVRPFYAVKARSHPTSLRAMAALGSGFDCAPVGLRSNRSWPSEYLLTESSSPFHVNRSPTLNTLRV</sequence>
<dbReference type="AlphaFoldDB" id="W9S412"/>
<name>W9S412_9ROSA</name>
<dbReference type="GO" id="GO:0003824">
    <property type="term" value="F:catalytic activity"/>
    <property type="evidence" value="ECO:0007669"/>
    <property type="project" value="InterPro"/>
</dbReference>
<evidence type="ECO:0000313" key="3">
    <source>
        <dbReference type="Proteomes" id="UP000030645"/>
    </source>
</evidence>
<protein>
    <recommendedName>
        <fullName evidence="1">Orn/DAP/Arg decarboxylase 2 N-terminal domain-containing protein</fullName>
    </recommendedName>
</protein>
<dbReference type="InterPro" id="IPR029066">
    <property type="entry name" value="PLP-binding_barrel"/>
</dbReference>
<dbReference type="InterPro" id="IPR022644">
    <property type="entry name" value="De-COase2_N"/>
</dbReference>
<proteinExistence type="predicted"/>
<dbReference type="SUPFAM" id="SSF51419">
    <property type="entry name" value="PLP-binding barrel"/>
    <property type="match status" value="1"/>
</dbReference>
<feature type="domain" description="Orn/DAP/Arg decarboxylase 2 N-terminal" evidence="1">
    <location>
        <begin position="21"/>
        <end position="53"/>
    </location>
</feature>
<dbReference type="Gene3D" id="3.20.20.10">
    <property type="entry name" value="Alanine racemase"/>
    <property type="match status" value="1"/>
</dbReference>
<reference evidence="3" key="1">
    <citation type="submission" date="2013-01" db="EMBL/GenBank/DDBJ databases">
        <title>Draft Genome Sequence of a Mulberry Tree, Morus notabilis C.K. Schneid.</title>
        <authorList>
            <person name="He N."/>
            <person name="Zhao S."/>
        </authorList>
    </citation>
    <scope>NUCLEOTIDE SEQUENCE</scope>
</reference>
<keyword evidence="3" id="KW-1185">Reference proteome</keyword>
<accession>W9S412</accession>
<dbReference type="Proteomes" id="UP000030645">
    <property type="component" value="Unassembled WGS sequence"/>
</dbReference>
<evidence type="ECO:0000313" key="2">
    <source>
        <dbReference type="EMBL" id="EXB88217.1"/>
    </source>
</evidence>